<gene>
    <name evidence="1" type="ORF">NCTC12151_01799</name>
</gene>
<keyword evidence="2" id="KW-1185">Reference proteome</keyword>
<dbReference type="Proteomes" id="UP000249005">
    <property type="component" value="Chromosome 1"/>
</dbReference>
<protein>
    <submittedName>
        <fullName evidence="1">Uncharacterized protein</fullName>
    </submittedName>
</protein>
<organism evidence="1 2">
    <name type="scientific">Leminorella richardii</name>
    <dbReference type="NCBI Taxonomy" id="158841"/>
    <lineage>
        <taxon>Bacteria</taxon>
        <taxon>Pseudomonadati</taxon>
        <taxon>Pseudomonadota</taxon>
        <taxon>Gammaproteobacteria</taxon>
        <taxon>Enterobacterales</taxon>
        <taxon>Budviciaceae</taxon>
        <taxon>Leminorella</taxon>
    </lineage>
</organism>
<name>A0A2X4XWB1_9GAMM</name>
<dbReference type="RefSeq" id="WP_111740328.1">
    <property type="nucleotide sequence ID" value="NZ_LR698987.1"/>
</dbReference>
<dbReference type="AlphaFoldDB" id="A0A2X4XWB1"/>
<dbReference type="OrthoDB" id="6638171at2"/>
<dbReference type="KEGG" id="lri:NCTC12151_01799"/>
<sequence>MIKAEFGIIDKLDTTKDFSVYEPEKYHCVYIDDDVYIDDWWDSLTSMQTYFHSISRPSYGLARWGVTLIPPDSLIQFQHIVLSDSRLHQDPRLVALVEVIQKAIDEHKYMIHFGA</sequence>
<reference evidence="1 2" key="1">
    <citation type="submission" date="2018-06" db="EMBL/GenBank/DDBJ databases">
        <authorList>
            <consortium name="Pathogen Informatics"/>
            <person name="Doyle S."/>
        </authorList>
    </citation>
    <scope>NUCLEOTIDE SEQUENCE [LARGE SCALE GENOMIC DNA]</scope>
    <source>
        <strain evidence="1 2">NCTC12151</strain>
    </source>
</reference>
<evidence type="ECO:0000313" key="1">
    <source>
        <dbReference type="EMBL" id="SQI40924.1"/>
    </source>
</evidence>
<evidence type="ECO:0000313" key="2">
    <source>
        <dbReference type="Proteomes" id="UP000249005"/>
    </source>
</evidence>
<dbReference type="EMBL" id="LS483470">
    <property type="protein sequence ID" value="SQI40924.1"/>
    <property type="molecule type" value="Genomic_DNA"/>
</dbReference>
<accession>A0A2X4XWB1</accession>
<proteinExistence type="predicted"/>